<keyword evidence="3" id="KW-1185">Reference proteome</keyword>
<dbReference type="InterPro" id="IPR001455">
    <property type="entry name" value="TusA-like"/>
</dbReference>
<accession>A0A6F8PLL4</accession>
<reference evidence="3" key="1">
    <citation type="submission" date="2019-11" db="EMBL/GenBank/DDBJ databases">
        <title>Isolation and characterization of two novel species in the genus Thiomicrorhabdus.</title>
        <authorList>
            <person name="Mochizuki J."/>
            <person name="Kojima H."/>
            <person name="Fukui M."/>
        </authorList>
    </citation>
    <scope>NUCLEOTIDE SEQUENCE [LARGE SCALE GENOMIC DNA]</scope>
    <source>
        <strain evidence="3">AkT22</strain>
    </source>
</reference>
<dbReference type="InterPro" id="IPR036868">
    <property type="entry name" value="TusA-like_sf"/>
</dbReference>
<evidence type="ECO:0000313" key="3">
    <source>
        <dbReference type="Proteomes" id="UP000501466"/>
    </source>
</evidence>
<gene>
    <name evidence="2" type="ORF">THMIRHAT_07000</name>
</gene>
<sequence length="73" mass="8164">MTESYLDFKGLPCPLPLVKLKKALVTQPEVAIFKVVATDKGVLKDLPAFCKTQNLFCEILADKSPFELTIHRT</sequence>
<dbReference type="Proteomes" id="UP000501466">
    <property type="component" value="Chromosome"/>
</dbReference>
<dbReference type="CDD" id="cd00291">
    <property type="entry name" value="SirA_YedF_YeeD"/>
    <property type="match status" value="1"/>
</dbReference>
<protein>
    <recommendedName>
        <fullName evidence="1">UPF0033 domain-containing protein</fullName>
    </recommendedName>
</protein>
<organism evidence="2 3">
    <name type="scientific">Thiosulfativibrio zosterae</name>
    <dbReference type="NCBI Taxonomy" id="2675053"/>
    <lineage>
        <taxon>Bacteria</taxon>
        <taxon>Pseudomonadati</taxon>
        <taxon>Pseudomonadota</taxon>
        <taxon>Gammaproteobacteria</taxon>
        <taxon>Thiotrichales</taxon>
        <taxon>Piscirickettsiaceae</taxon>
        <taxon>Thiosulfativibrio</taxon>
    </lineage>
</organism>
<evidence type="ECO:0000259" key="1">
    <source>
        <dbReference type="Pfam" id="PF01206"/>
    </source>
</evidence>
<proteinExistence type="predicted"/>
<dbReference type="SUPFAM" id="SSF64307">
    <property type="entry name" value="SirA-like"/>
    <property type="match status" value="1"/>
</dbReference>
<dbReference type="EMBL" id="AP021888">
    <property type="protein sequence ID" value="BBP42954.1"/>
    <property type="molecule type" value="Genomic_DNA"/>
</dbReference>
<dbReference type="Gene3D" id="3.30.110.40">
    <property type="entry name" value="TusA-like domain"/>
    <property type="match status" value="1"/>
</dbReference>
<evidence type="ECO:0000313" key="2">
    <source>
        <dbReference type="EMBL" id="BBP42954.1"/>
    </source>
</evidence>
<dbReference type="Pfam" id="PF01206">
    <property type="entry name" value="TusA"/>
    <property type="match status" value="1"/>
</dbReference>
<dbReference type="RefSeq" id="WP_173290804.1">
    <property type="nucleotide sequence ID" value="NZ_AP021888.1"/>
</dbReference>
<name>A0A6F8PLL4_9GAMM</name>
<dbReference type="KEGG" id="tzo:THMIRHAT_07000"/>
<feature type="domain" description="UPF0033" evidence="1">
    <location>
        <begin position="5"/>
        <end position="58"/>
    </location>
</feature>
<dbReference type="AlphaFoldDB" id="A0A6F8PLL4"/>